<keyword evidence="2" id="KW-1185">Reference proteome</keyword>
<reference evidence="1" key="1">
    <citation type="submission" date="2020-05" db="EMBL/GenBank/DDBJ databases">
        <title>Large-scale comparative analyses of tick genomes elucidate their genetic diversity and vector capacities.</title>
        <authorList>
            <person name="Jia N."/>
            <person name="Wang J."/>
            <person name="Shi W."/>
            <person name="Du L."/>
            <person name="Sun Y."/>
            <person name="Zhan W."/>
            <person name="Jiang J."/>
            <person name="Wang Q."/>
            <person name="Zhang B."/>
            <person name="Ji P."/>
            <person name="Sakyi L.B."/>
            <person name="Cui X."/>
            <person name="Yuan T."/>
            <person name="Jiang B."/>
            <person name="Yang W."/>
            <person name="Lam T.T.-Y."/>
            <person name="Chang Q."/>
            <person name="Ding S."/>
            <person name="Wang X."/>
            <person name="Zhu J."/>
            <person name="Ruan X."/>
            <person name="Zhao L."/>
            <person name="Wei J."/>
            <person name="Que T."/>
            <person name="Du C."/>
            <person name="Cheng J."/>
            <person name="Dai P."/>
            <person name="Han X."/>
            <person name="Huang E."/>
            <person name="Gao Y."/>
            <person name="Liu J."/>
            <person name="Shao H."/>
            <person name="Ye R."/>
            <person name="Li L."/>
            <person name="Wei W."/>
            <person name="Wang X."/>
            <person name="Wang C."/>
            <person name="Yang T."/>
            <person name="Huo Q."/>
            <person name="Li W."/>
            <person name="Guo W."/>
            <person name="Chen H."/>
            <person name="Zhou L."/>
            <person name="Ni X."/>
            <person name="Tian J."/>
            <person name="Zhou Y."/>
            <person name="Sheng Y."/>
            <person name="Liu T."/>
            <person name="Pan Y."/>
            <person name="Xia L."/>
            <person name="Li J."/>
            <person name="Zhao F."/>
            <person name="Cao W."/>
        </authorList>
    </citation>
    <scope>NUCLEOTIDE SEQUENCE</scope>
    <source>
        <strain evidence="1">Dsil-2018</strain>
    </source>
</reference>
<name>A0ACB8DDG3_DERSI</name>
<dbReference type="Proteomes" id="UP000821865">
    <property type="component" value="Chromosome 2"/>
</dbReference>
<comment type="caution">
    <text evidence="1">The sequence shown here is derived from an EMBL/GenBank/DDBJ whole genome shotgun (WGS) entry which is preliminary data.</text>
</comment>
<proteinExistence type="predicted"/>
<evidence type="ECO:0000313" key="1">
    <source>
        <dbReference type="EMBL" id="KAH7966018.1"/>
    </source>
</evidence>
<organism evidence="1 2">
    <name type="scientific">Dermacentor silvarum</name>
    <name type="common">Tick</name>
    <dbReference type="NCBI Taxonomy" id="543639"/>
    <lineage>
        <taxon>Eukaryota</taxon>
        <taxon>Metazoa</taxon>
        <taxon>Ecdysozoa</taxon>
        <taxon>Arthropoda</taxon>
        <taxon>Chelicerata</taxon>
        <taxon>Arachnida</taxon>
        <taxon>Acari</taxon>
        <taxon>Parasitiformes</taxon>
        <taxon>Ixodida</taxon>
        <taxon>Ixodoidea</taxon>
        <taxon>Ixodidae</taxon>
        <taxon>Rhipicephalinae</taxon>
        <taxon>Dermacentor</taxon>
    </lineage>
</organism>
<protein>
    <submittedName>
        <fullName evidence="1">Uncharacterized protein</fullName>
    </submittedName>
</protein>
<gene>
    <name evidence="1" type="ORF">HPB49_013051</name>
</gene>
<dbReference type="EMBL" id="CM023471">
    <property type="protein sequence ID" value="KAH7966018.1"/>
    <property type="molecule type" value="Genomic_DNA"/>
</dbReference>
<sequence length="264" mass="30053">MEVTVEGQRITQEEMDISKGWKEVRHRRSDRQTSQHRESTLSPTRLDKRDDNPRKGRLEQIRKASRMPHLPRGDYKIVIRPRGALKISEHGIVHLTAAVQDAAGIPRDEREEDIVCSNNYQNILIVSTSDQEHANKYQEVGRIKIQDKFYETNAYETAPDMTAKGVIRGIPLDEGPRDITAAVVTNKNPTAIAAKRISNTTTVIVLFEGYKVPTKMQLSQHSVRTIQWCDTFWLSWKSPTRGLADQGTKRLIEAKNLHKVGYTG</sequence>
<evidence type="ECO:0000313" key="2">
    <source>
        <dbReference type="Proteomes" id="UP000821865"/>
    </source>
</evidence>
<accession>A0ACB8DDG3</accession>